<organism evidence="2 3">
    <name type="scientific">Amphibalanus amphitrite</name>
    <name type="common">Striped barnacle</name>
    <name type="synonym">Balanus amphitrite</name>
    <dbReference type="NCBI Taxonomy" id="1232801"/>
    <lineage>
        <taxon>Eukaryota</taxon>
        <taxon>Metazoa</taxon>
        <taxon>Ecdysozoa</taxon>
        <taxon>Arthropoda</taxon>
        <taxon>Crustacea</taxon>
        <taxon>Multicrustacea</taxon>
        <taxon>Cirripedia</taxon>
        <taxon>Thoracica</taxon>
        <taxon>Thoracicalcarea</taxon>
        <taxon>Balanomorpha</taxon>
        <taxon>Balanoidea</taxon>
        <taxon>Balanidae</taxon>
        <taxon>Amphibalaninae</taxon>
        <taxon>Amphibalanus</taxon>
    </lineage>
</organism>
<evidence type="ECO:0000256" key="1">
    <source>
        <dbReference type="SAM" id="SignalP"/>
    </source>
</evidence>
<dbReference type="EMBL" id="VIIS01001947">
    <property type="protein sequence ID" value="KAF0290522.1"/>
    <property type="molecule type" value="Genomic_DNA"/>
</dbReference>
<dbReference type="AlphaFoldDB" id="A0A6A4VJ96"/>
<proteinExistence type="predicted"/>
<accession>A0A6A4VJ96</accession>
<keyword evidence="3" id="KW-1185">Reference proteome</keyword>
<protein>
    <submittedName>
        <fullName evidence="2">Uncharacterized protein</fullName>
    </submittedName>
</protein>
<keyword evidence="1" id="KW-0732">Signal</keyword>
<name>A0A6A4VJ96_AMPAM</name>
<comment type="caution">
    <text evidence="2">The sequence shown here is derived from an EMBL/GenBank/DDBJ whole genome shotgun (WGS) entry which is preliminary data.</text>
</comment>
<feature type="chain" id="PRO_5025408682" evidence="1">
    <location>
        <begin position="18"/>
        <end position="71"/>
    </location>
</feature>
<sequence>MQRLMFLALLVVAVAAAFSSQTRQGRRWVWPSSDAERFSGFSYRSLGDRRRTAGGARGGDARYSGGGVLGW</sequence>
<evidence type="ECO:0000313" key="3">
    <source>
        <dbReference type="Proteomes" id="UP000440578"/>
    </source>
</evidence>
<evidence type="ECO:0000313" key="2">
    <source>
        <dbReference type="EMBL" id="KAF0290522.1"/>
    </source>
</evidence>
<gene>
    <name evidence="2" type="ORF">FJT64_011282</name>
</gene>
<reference evidence="2 3" key="1">
    <citation type="submission" date="2019-07" db="EMBL/GenBank/DDBJ databases">
        <title>Draft genome assembly of a fouling barnacle, Amphibalanus amphitrite (Darwin, 1854): The first reference genome for Thecostraca.</title>
        <authorList>
            <person name="Kim W."/>
        </authorList>
    </citation>
    <scope>NUCLEOTIDE SEQUENCE [LARGE SCALE GENOMIC DNA]</scope>
    <source>
        <strain evidence="2">SNU_AA5</strain>
        <tissue evidence="2">Soma without cirri and trophi</tissue>
    </source>
</reference>
<dbReference type="Proteomes" id="UP000440578">
    <property type="component" value="Unassembled WGS sequence"/>
</dbReference>
<feature type="signal peptide" evidence="1">
    <location>
        <begin position="1"/>
        <end position="17"/>
    </location>
</feature>